<evidence type="ECO:0000256" key="1">
    <source>
        <dbReference type="SAM" id="MobiDB-lite"/>
    </source>
</evidence>
<sequence length="327" mass="35467">MTCCLGISSAVDCISPAVDCIFLEALPEGPCPKLNLTIPPEANSAAQDSTAHIDTKKRTALVMDHEPQVLANSLAKRPAHATAMLDDPFADLELLSDIPSDMMMASQAPDVNADASKALDQPLTAIKTSRTIEHRRPAVDTVVTRHSNADSAPSATSPKPQEVDTREPSLEDIPASVRQLEMDVASLYDSGHPGPVPASVAEEPRDVPQTLASVHPPYPTSPRAPSHTQTSEHSSANQDPEHGAKNHETYGGSDALHPDSRPEQHSGFESDFMSLSELPDEILEINLQEPFQYTKGDAIELEISKLHETLEQQCTERFIQVQEILQE</sequence>
<evidence type="ECO:0000313" key="3">
    <source>
        <dbReference type="Proteomes" id="UP000268535"/>
    </source>
</evidence>
<proteinExistence type="predicted"/>
<organism evidence="2 3">
    <name type="scientific">Caulochytrium protostelioides</name>
    <dbReference type="NCBI Taxonomy" id="1555241"/>
    <lineage>
        <taxon>Eukaryota</taxon>
        <taxon>Fungi</taxon>
        <taxon>Fungi incertae sedis</taxon>
        <taxon>Chytridiomycota</taxon>
        <taxon>Chytridiomycota incertae sedis</taxon>
        <taxon>Chytridiomycetes</taxon>
        <taxon>Caulochytriales</taxon>
        <taxon>Caulochytriaceae</taxon>
        <taxon>Caulochytrium</taxon>
    </lineage>
</organism>
<dbReference type="EMBL" id="ML009580">
    <property type="protein sequence ID" value="RKO96836.1"/>
    <property type="molecule type" value="Genomic_DNA"/>
</dbReference>
<gene>
    <name evidence="2" type="ORF">CAUPRSCDRAFT_11465</name>
</gene>
<accession>A0A4P9WZN6</accession>
<reference evidence="3" key="1">
    <citation type="journal article" date="2018" name="Nat. Microbiol.">
        <title>Leveraging single-cell genomics to expand the fungal tree of life.</title>
        <authorList>
            <person name="Ahrendt S.R."/>
            <person name="Quandt C.A."/>
            <person name="Ciobanu D."/>
            <person name="Clum A."/>
            <person name="Salamov A."/>
            <person name="Andreopoulos B."/>
            <person name="Cheng J.F."/>
            <person name="Woyke T."/>
            <person name="Pelin A."/>
            <person name="Henrissat B."/>
            <person name="Reynolds N.K."/>
            <person name="Benny G.L."/>
            <person name="Smith M.E."/>
            <person name="James T.Y."/>
            <person name="Grigoriev I.V."/>
        </authorList>
    </citation>
    <scope>NUCLEOTIDE SEQUENCE [LARGE SCALE GENOMIC DNA]</scope>
    <source>
        <strain evidence="3">ATCC 52028</strain>
    </source>
</reference>
<feature type="compositionally biased region" description="Basic and acidic residues" evidence="1">
    <location>
        <begin position="239"/>
        <end position="248"/>
    </location>
</feature>
<feature type="compositionally biased region" description="Polar residues" evidence="1">
    <location>
        <begin position="144"/>
        <end position="159"/>
    </location>
</feature>
<feature type="non-terminal residue" evidence="2">
    <location>
        <position position="327"/>
    </location>
</feature>
<feature type="compositionally biased region" description="Polar residues" evidence="1">
    <location>
        <begin position="226"/>
        <end position="238"/>
    </location>
</feature>
<evidence type="ECO:0000313" key="2">
    <source>
        <dbReference type="EMBL" id="RKO96836.1"/>
    </source>
</evidence>
<name>A0A4P9WZN6_9FUNG</name>
<dbReference type="Proteomes" id="UP000268535">
    <property type="component" value="Unassembled WGS sequence"/>
</dbReference>
<dbReference type="AlphaFoldDB" id="A0A4P9WZN6"/>
<feature type="region of interest" description="Disordered" evidence="1">
    <location>
        <begin position="126"/>
        <end position="169"/>
    </location>
</feature>
<feature type="compositionally biased region" description="Basic and acidic residues" evidence="1">
    <location>
        <begin position="256"/>
        <end position="267"/>
    </location>
</feature>
<feature type="region of interest" description="Disordered" evidence="1">
    <location>
        <begin position="210"/>
        <end position="267"/>
    </location>
</feature>
<protein>
    <submittedName>
        <fullName evidence="2">Uncharacterized protein</fullName>
    </submittedName>
</protein>